<dbReference type="PRINTS" id="PR00116">
    <property type="entry name" value="ARGINASE"/>
</dbReference>
<dbReference type="PROSITE" id="PS01053">
    <property type="entry name" value="ARGINASE_1"/>
    <property type="match status" value="1"/>
</dbReference>
<proteinExistence type="inferred from homology"/>
<organism evidence="7 9">
    <name type="scientific">Dracunculus medinensis</name>
    <name type="common">Guinea worm</name>
    <dbReference type="NCBI Taxonomy" id="318479"/>
    <lineage>
        <taxon>Eukaryota</taxon>
        <taxon>Metazoa</taxon>
        <taxon>Ecdysozoa</taxon>
        <taxon>Nematoda</taxon>
        <taxon>Chromadorea</taxon>
        <taxon>Rhabditida</taxon>
        <taxon>Spirurina</taxon>
        <taxon>Dracunculoidea</taxon>
        <taxon>Dracunculidae</taxon>
        <taxon>Dracunculus</taxon>
    </lineage>
</organism>
<dbReference type="WBParaSite" id="DME_0000363401-mRNA-1">
    <property type="protein sequence ID" value="DME_0000363401-mRNA-1"/>
    <property type="gene ID" value="DME_0000363401"/>
</dbReference>
<dbReference type="PROSITE" id="PS51409">
    <property type="entry name" value="ARGINASE_2"/>
    <property type="match status" value="1"/>
</dbReference>
<dbReference type="EMBL" id="UYYG01001162">
    <property type="protein sequence ID" value="VDN57666.1"/>
    <property type="molecule type" value="Genomic_DNA"/>
</dbReference>
<evidence type="ECO:0000313" key="6">
    <source>
        <dbReference type="EMBL" id="VDN57666.1"/>
    </source>
</evidence>
<dbReference type="InterPro" id="IPR023696">
    <property type="entry name" value="Ureohydrolase_dom_sf"/>
</dbReference>
<protein>
    <submittedName>
        <fullName evidence="9">AFP-like domain-containing protein</fullName>
    </submittedName>
</protein>
<evidence type="ECO:0000313" key="7">
    <source>
        <dbReference type="Proteomes" id="UP000038040"/>
    </source>
</evidence>
<dbReference type="PANTHER" id="PTHR43782">
    <property type="entry name" value="ARGINASE"/>
    <property type="match status" value="1"/>
</dbReference>
<gene>
    <name evidence="6" type="ORF">DME_LOCUS7639</name>
</gene>
<comment type="similarity">
    <text evidence="4 5">Belongs to the arginase family.</text>
</comment>
<dbReference type="Proteomes" id="UP000274756">
    <property type="component" value="Unassembled WGS sequence"/>
</dbReference>
<evidence type="ECO:0000256" key="3">
    <source>
        <dbReference type="ARBA" id="ARBA00023211"/>
    </source>
</evidence>
<dbReference type="PANTHER" id="PTHR43782:SF3">
    <property type="entry name" value="ARGINASE"/>
    <property type="match status" value="1"/>
</dbReference>
<dbReference type="Proteomes" id="UP000038040">
    <property type="component" value="Unplaced"/>
</dbReference>
<evidence type="ECO:0000313" key="8">
    <source>
        <dbReference type="Proteomes" id="UP000274756"/>
    </source>
</evidence>
<dbReference type="STRING" id="318479.A0A0N4U985"/>
<dbReference type="GO" id="GO:0005634">
    <property type="term" value="C:nucleus"/>
    <property type="evidence" value="ECO:0007669"/>
    <property type="project" value="TreeGrafter"/>
</dbReference>
<dbReference type="Pfam" id="PF00491">
    <property type="entry name" value="Arginase"/>
    <property type="match status" value="1"/>
</dbReference>
<dbReference type="Gene3D" id="3.40.800.10">
    <property type="entry name" value="Ureohydrolase domain"/>
    <property type="match status" value="1"/>
</dbReference>
<evidence type="ECO:0000313" key="9">
    <source>
        <dbReference type="WBParaSite" id="DME_0000363401-mRNA-1"/>
    </source>
</evidence>
<dbReference type="GO" id="GO:0030145">
    <property type="term" value="F:manganese ion binding"/>
    <property type="evidence" value="ECO:0007669"/>
    <property type="project" value="TreeGrafter"/>
</dbReference>
<dbReference type="AlphaFoldDB" id="A0A0N4U985"/>
<reference evidence="6 8" key="2">
    <citation type="submission" date="2018-11" db="EMBL/GenBank/DDBJ databases">
        <authorList>
            <consortium name="Pathogen Informatics"/>
        </authorList>
    </citation>
    <scope>NUCLEOTIDE SEQUENCE [LARGE SCALE GENOMIC DNA]</scope>
</reference>
<name>A0A0N4U985_DRAME</name>
<reference evidence="9" key="1">
    <citation type="submission" date="2017-02" db="UniProtKB">
        <authorList>
            <consortium name="WormBaseParasite"/>
        </authorList>
    </citation>
    <scope>IDENTIFICATION</scope>
</reference>
<sequence>MPVSHLLGYGASELKEIADNKAKIHPQNLAFIGVRSYEPPEIELLEKIGVRIFFMEQVQKRGIHDVLKEAIEIVSKKTIGFGLSIDIDGFSPCDAPAVGTPVSGGINAKNFMDAIKKQDLSLLLATEIVEFLPGFDDEYQKRLINKMCSQPKVLARNLSRGTQEAFCTRSEVLAVSAWNVRTLVDVARQAITVHTLSNYRVDIVRLSKVCVPYFGSRAIINPGLEQRYWLYHCDASNNSGRNGVAIHVSQDPFRFD</sequence>
<evidence type="ECO:0000256" key="1">
    <source>
        <dbReference type="ARBA" id="ARBA00022723"/>
    </source>
</evidence>
<accession>A0A0N4U985</accession>
<dbReference type="OrthoDB" id="9992747at2759"/>
<evidence type="ECO:0000256" key="5">
    <source>
        <dbReference type="RuleBase" id="RU003684"/>
    </source>
</evidence>
<dbReference type="InterPro" id="IPR020855">
    <property type="entry name" value="Ureohydrolase_Mn_BS"/>
</dbReference>
<evidence type="ECO:0000256" key="2">
    <source>
        <dbReference type="ARBA" id="ARBA00022801"/>
    </source>
</evidence>
<keyword evidence="3" id="KW-0464">Manganese</keyword>
<dbReference type="InterPro" id="IPR006035">
    <property type="entry name" value="Ureohydrolase"/>
</dbReference>
<keyword evidence="2 5" id="KW-0378">Hydrolase</keyword>
<dbReference type="GO" id="GO:0005829">
    <property type="term" value="C:cytosol"/>
    <property type="evidence" value="ECO:0007669"/>
    <property type="project" value="TreeGrafter"/>
</dbReference>
<evidence type="ECO:0000256" key="4">
    <source>
        <dbReference type="PROSITE-ProRule" id="PRU00742"/>
    </source>
</evidence>
<keyword evidence="8" id="KW-1185">Reference proteome</keyword>
<keyword evidence="1" id="KW-0479">Metal-binding</keyword>
<dbReference type="GO" id="GO:0004053">
    <property type="term" value="F:arginase activity"/>
    <property type="evidence" value="ECO:0007669"/>
    <property type="project" value="UniProtKB-ARBA"/>
</dbReference>
<dbReference type="SUPFAM" id="SSF52768">
    <property type="entry name" value="Arginase/deacetylase"/>
    <property type="match status" value="1"/>
</dbReference>